<dbReference type="OrthoDB" id="823268at2"/>
<organism evidence="2 3">
    <name type="scientific">Aestuariispira insulae</name>
    <dbReference type="NCBI Taxonomy" id="1461337"/>
    <lineage>
        <taxon>Bacteria</taxon>
        <taxon>Pseudomonadati</taxon>
        <taxon>Pseudomonadota</taxon>
        <taxon>Alphaproteobacteria</taxon>
        <taxon>Rhodospirillales</taxon>
        <taxon>Kiloniellaceae</taxon>
        <taxon>Aestuariispira</taxon>
    </lineage>
</organism>
<dbReference type="PANTHER" id="PTHR40202:SF1">
    <property type="entry name" value="HD DOMAIN-CONTAINING PROTEIN"/>
    <property type="match status" value="1"/>
</dbReference>
<dbReference type="EMBL" id="QRDW01000007">
    <property type="protein sequence ID" value="RED48572.1"/>
    <property type="molecule type" value="Genomic_DNA"/>
</dbReference>
<dbReference type="InterPro" id="IPR003607">
    <property type="entry name" value="HD/PDEase_dom"/>
</dbReference>
<reference evidence="2 3" key="1">
    <citation type="submission" date="2018-07" db="EMBL/GenBank/DDBJ databases">
        <title>Genomic Encyclopedia of Type Strains, Phase III (KMG-III): the genomes of soil and plant-associated and newly described type strains.</title>
        <authorList>
            <person name="Whitman W."/>
        </authorList>
    </citation>
    <scope>NUCLEOTIDE SEQUENCE [LARGE SCALE GENOMIC DNA]</scope>
    <source>
        <strain evidence="2 3">CECT 8488</strain>
    </source>
</reference>
<keyword evidence="3" id="KW-1185">Reference proteome</keyword>
<evidence type="ECO:0000259" key="1">
    <source>
        <dbReference type="Pfam" id="PF01966"/>
    </source>
</evidence>
<feature type="domain" description="HD" evidence="1">
    <location>
        <begin position="51"/>
        <end position="110"/>
    </location>
</feature>
<dbReference type="RefSeq" id="WP_115937520.1">
    <property type="nucleotide sequence ID" value="NZ_QRDW01000007.1"/>
</dbReference>
<dbReference type="Proteomes" id="UP000256845">
    <property type="component" value="Unassembled WGS sequence"/>
</dbReference>
<comment type="caution">
    <text evidence="2">The sequence shown here is derived from an EMBL/GenBank/DDBJ whole genome shotgun (WGS) entry which is preliminary data.</text>
</comment>
<dbReference type="Gene3D" id="1.10.3210.10">
    <property type="entry name" value="Hypothetical protein af1432"/>
    <property type="match status" value="1"/>
</dbReference>
<proteinExistence type="predicted"/>
<protein>
    <submittedName>
        <fullName evidence="2">Phosphonate degradation associated HDIG domain protein</fullName>
    </submittedName>
</protein>
<dbReference type="AlphaFoldDB" id="A0A3D9HGE7"/>
<evidence type="ECO:0000313" key="2">
    <source>
        <dbReference type="EMBL" id="RED48572.1"/>
    </source>
</evidence>
<dbReference type="PANTHER" id="PTHR40202">
    <property type="match status" value="1"/>
</dbReference>
<dbReference type="Pfam" id="PF01966">
    <property type="entry name" value="HD"/>
    <property type="match status" value="1"/>
</dbReference>
<evidence type="ECO:0000313" key="3">
    <source>
        <dbReference type="Proteomes" id="UP000256845"/>
    </source>
</evidence>
<dbReference type="InterPro" id="IPR052567">
    <property type="entry name" value="OP_Dioxygenase"/>
</dbReference>
<name>A0A3D9HGE7_9PROT</name>
<dbReference type="InterPro" id="IPR006674">
    <property type="entry name" value="HD_domain"/>
</dbReference>
<accession>A0A3D9HGE7</accession>
<sequence>MIAKQDVTHDNVVDFIIDLFNDMGNHSYLGEDISQEEHGLQCAVVADQFDSPDSLIAAALLHDIGHFLHELDEDCLEQGIDNNHEDVGADFLRPFFPPEVTEPVRMHVGAKRYLCAVEPDYFSMLSPASVQSLEVQGGPMNGEEVKVFAANPHLEDALKLRRFEEAGKNVGVKTPPVEHYRPLLQSLITVNN</sequence>
<dbReference type="SUPFAM" id="SSF109604">
    <property type="entry name" value="HD-domain/PDEase-like"/>
    <property type="match status" value="1"/>
</dbReference>
<gene>
    <name evidence="2" type="ORF">DFP90_10775</name>
</gene>
<dbReference type="CDD" id="cd00077">
    <property type="entry name" value="HDc"/>
    <property type="match status" value="1"/>
</dbReference>